<feature type="chain" id="PRO_5008628749" description="Cell wall protein" evidence="2">
    <location>
        <begin position="22"/>
        <end position="193"/>
    </location>
</feature>
<dbReference type="AlphaFoldDB" id="A0A1B9IMQ2"/>
<proteinExistence type="predicted"/>
<keyword evidence="2" id="KW-0732">Signal</keyword>
<accession>A0A1B9IMQ2</accession>
<feature type="region of interest" description="Disordered" evidence="1">
    <location>
        <begin position="134"/>
        <end position="159"/>
    </location>
</feature>
<evidence type="ECO:0000313" key="4">
    <source>
        <dbReference type="Proteomes" id="UP000092583"/>
    </source>
</evidence>
<feature type="compositionally biased region" description="Low complexity" evidence="1">
    <location>
        <begin position="140"/>
        <end position="159"/>
    </location>
</feature>
<reference evidence="3 4" key="1">
    <citation type="submission" date="2013-07" db="EMBL/GenBank/DDBJ databases">
        <title>The Genome Sequence of Kwoniella mangroviensis CBS10435.</title>
        <authorList>
            <consortium name="The Broad Institute Genome Sequencing Platform"/>
            <person name="Cuomo C."/>
            <person name="Litvintseva A."/>
            <person name="Chen Y."/>
            <person name="Heitman J."/>
            <person name="Sun S."/>
            <person name="Springer D."/>
            <person name="Dromer F."/>
            <person name="Young S.K."/>
            <person name="Zeng Q."/>
            <person name="Gargeya S."/>
            <person name="Fitzgerald M."/>
            <person name="Abouelleil A."/>
            <person name="Alvarado L."/>
            <person name="Berlin A.M."/>
            <person name="Chapman S.B."/>
            <person name="Dewar J."/>
            <person name="Goldberg J."/>
            <person name="Griggs A."/>
            <person name="Gujja S."/>
            <person name="Hansen M."/>
            <person name="Howarth C."/>
            <person name="Imamovic A."/>
            <person name="Larimer J."/>
            <person name="McCowan C."/>
            <person name="Murphy C."/>
            <person name="Pearson M."/>
            <person name="Priest M."/>
            <person name="Roberts A."/>
            <person name="Saif S."/>
            <person name="Shea T."/>
            <person name="Sykes S."/>
            <person name="Wortman J."/>
            <person name="Nusbaum C."/>
            <person name="Birren B."/>
        </authorList>
    </citation>
    <scope>NUCLEOTIDE SEQUENCE [LARGE SCALE GENOMIC DNA]</scope>
    <source>
        <strain evidence="3 4">CBS 10435</strain>
    </source>
</reference>
<dbReference type="OrthoDB" id="10457641at2759"/>
<evidence type="ECO:0008006" key="5">
    <source>
        <dbReference type="Google" id="ProtNLM"/>
    </source>
</evidence>
<keyword evidence="4" id="KW-1185">Reference proteome</keyword>
<name>A0A1B9IMQ2_9TREE</name>
<gene>
    <name evidence="3" type="ORF">L486_05662</name>
</gene>
<protein>
    <recommendedName>
        <fullName evidence="5">Cell wall protein</fullName>
    </recommendedName>
</protein>
<evidence type="ECO:0000256" key="1">
    <source>
        <dbReference type="SAM" id="MobiDB-lite"/>
    </source>
</evidence>
<dbReference type="EMBL" id="KI669464">
    <property type="protein sequence ID" value="OCF56807.1"/>
    <property type="molecule type" value="Genomic_DNA"/>
</dbReference>
<dbReference type="Proteomes" id="UP000092583">
    <property type="component" value="Unassembled WGS sequence"/>
</dbReference>
<evidence type="ECO:0000313" key="3">
    <source>
        <dbReference type="EMBL" id="OCF56807.1"/>
    </source>
</evidence>
<evidence type="ECO:0000256" key="2">
    <source>
        <dbReference type="SAM" id="SignalP"/>
    </source>
</evidence>
<feature type="signal peptide" evidence="2">
    <location>
        <begin position="1"/>
        <end position="21"/>
    </location>
</feature>
<reference evidence="4" key="2">
    <citation type="submission" date="2013-12" db="EMBL/GenBank/DDBJ databases">
        <title>Evolution of pathogenesis and genome organization in the Tremellales.</title>
        <authorList>
            <person name="Cuomo C."/>
            <person name="Litvintseva A."/>
            <person name="Heitman J."/>
            <person name="Chen Y."/>
            <person name="Sun S."/>
            <person name="Springer D."/>
            <person name="Dromer F."/>
            <person name="Young S."/>
            <person name="Zeng Q."/>
            <person name="Chapman S."/>
            <person name="Gujja S."/>
            <person name="Saif S."/>
            <person name="Birren B."/>
        </authorList>
    </citation>
    <scope>NUCLEOTIDE SEQUENCE [LARGE SCALE GENOMIC DNA]</scope>
    <source>
        <strain evidence="4">CBS 10435</strain>
    </source>
</reference>
<organism evidence="3 4">
    <name type="scientific">Kwoniella mangroviensis CBS 10435</name>
    <dbReference type="NCBI Taxonomy" id="1331196"/>
    <lineage>
        <taxon>Eukaryota</taxon>
        <taxon>Fungi</taxon>
        <taxon>Dikarya</taxon>
        <taxon>Basidiomycota</taxon>
        <taxon>Agaricomycotina</taxon>
        <taxon>Tremellomycetes</taxon>
        <taxon>Tremellales</taxon>
        <taxon>Cryptococcaceae</taxon>
        <taxon>Kwoniella</taxon>
    </lineage>
</organism>
<sequence>MRTINFITLFPIFATLLSVNASVVPTPRPAKRQGGLIDSGIAGATDLFGDATSGLDGIINDVTSAAGQGVTDATSLFGVVTSKVVEEFTEHTSIFGEITSKLDSAVDQIPVTKIESWASSVTAEVGSKVNSAVGASVTGSTHTPTSTPSPSAAASISQAPLNNNNSDSAGYIAGVNDKLIMLVFGAVIAAVAF</sequence>